<keyword evidence="4" id="KW-1185">Reference proteome</keyword>
<dbReference type="GO" id="GO:0008168">
    <property type="term" value="F:methyltransferase activity"/>
    <property type="evidence" value="ECO:0007669"/>
    <property type="project" value="UniProtKB-KW"/>
</dbReference>
<dbReference type="STRING" id="1408157.A0A1J7JIB0"/>
<name>A0A1J7JIB0_9PEZI</name>
<evidence type="ECO:0000256" key="2">
    <source>
        <dbReference type="SAM" id="MobiDB-lite"/>
    </source>
</evidence>
<dbReference type="PANTHER" id="PTHR43591">
    <property type="entry name" value="METHYLTRANSFERASE"/>
    <property type="match status" value="1"/>
</dbReference>
<dbReference type="GO" id="GO:0032259">
    <property type="term" value="P:methylation"/>
    <property type="evidence" value="ECO:0007669"/>
    <property type="project" value="UniProtKB-KW"/>
</dbReference>
<keyword evidence="3" id="KW-0489">Methyltransferase</keyword>
<evidence type="ECO:0000313" key="3">
    <source>
        <dbReference type="EMBL" id="OIW29504.1"/>
    </source>
</evidence>
<dbReference type="AlphaFoldDB" id="A0A1J7JIB0"/>
<dbReference type="Proteomes" id="UP000182658">
    <property type="component" value="Unassembled WGS sequence"/>
</dbReference>
<dbReference type="EMBL" id="KV875097">
    <property type="protein sequence ID" value="OIW29504.1"/>
    <property type="molecule type" value="Genomic_DNA"/>
</dbReference>
<proteinExistence type="inferred from homology"/>
<dbReference type="CDD" id="cd02440">
    <property type="entry name" value="AdoMet_MTases"/>
    <property type="match status" value="1"/>
</dbReference>
<reference evidence="3 4" key="1">
    <citation type="submission" date="2016-10" db="EMBL/GenBank/DDBJ databases">
        <title>Draft genome sequence of Coniochaeta ligniaria NRRL30616, a lignocellulolytic fungus for bioabatement of inhibitors in plant biomass hydrolysates.</title>
        <authorList>
            <consortium name="DOE Joint Genome Institute"/>
            <person name="Jimenez D.J."/>
            <person name="Hector R.E."/>
            <person name="Riley R."/>
            <person name="Sun H."/>
            <person name="Grigoriev I.V."/>
            <person name="Van Elsas J.D."/>
            <person name="Nichols N.N."/>
        </authorList>
    </citation>
    <scope>NUCLEOTIDE SEQUENCE [LARGE SCALE GENOMIC DNA]</scope>
    <source>
        <strain evidence="3 4">NRRL 30616</strain>
    </source>
</reference>
<dbReference type="InterPro" id="IPR029063">
    <property type="entry name" value="SAM-dependent_MTases_sf"/>
</dbReference>
<comment type="similarity">
    <text evidence="1">Belongs to the methyltransferase superfamily. LaeA methyltransferase family.</text>
</comment>
<dbReference type="InParanoid" id="A0A1J7JIB0"/>
<dbReference type="OrthoDB" id="2013972at2759"/>
<organism evidence="3 4">
    <name type="scientific">Coniochaeta ligniaria NRRL 30616</name>
    <dbReference type="NCBI Taxonomy" id="1408157"/>
    <lineage>
        <taxon>Eukaryota</taxon>
        <taxon>Fungi</taxon>
        <taxon>Dikarya</taxon>
        <taxon>Ascomycota</taxon>
        <taxon>Pezizomycotina</taxon>
        <taxon>Sordariomycetes</taxon>
        <taxon>Sordariomycetidae</taxon>
        <taxon>Coniochaetales</taxon>
        <taxon>Coniochaetaceae</taxon>
        <taxon>Coniochaeta</taxon>
    </lineage>
</organism>
<protein>
    <submittedName>
        <fullName evidence="3">S-adenosyl-L-methionine-dependent methyltransferase</fullName>
    </submittedName>
</protein>
<evidence type="ECO:0000313" key="4">
    <source>
        <dbReference type="Proteomes" id="UP000182658"/>
    </source>
</evidence>
<dbReference type="SUPFAM" id="SSF53335">
    <property type="entry name" value="S-adenosyl-L-methionine-dependent methyltransferases"/>
    <property type="match status" value="1"/>
</dbReference>
<sequence length="359" mass="40468">MTATNQSVEEATSQSPVEATSQPPVEAPALEPDPQVAGGSHDDDGDWAFESRSIASSTDSLTESIFDYRKLHGRPYQKTETTEYWAPVDDTQNEGLDIIHNVLLMVLNDRLTLAPIGDNPGNVLDIGTGTGIWAIDFADQYPSAEVTGTDISPIQPRWVPPNCRFFIEDCVLDWTWPPDRFDFIHLRAMYGCIPDWEALYRKAFKHLKPGGWFEDVEMDVKIESDHVSIAEDHIFNKWADLFYEGGVKMGRSFTVAQGHTMKELMEKVGFVDVCEKKVKVPLHGWPKDPKLRNVGLLAQLALDQSLDGFGTFMLTQIHGWEPTQAAVYIAKMRQETRKASNCPWYMTTVVYGRKPKPED</sequence>
<dbReference type="Gene3D" id="3.40.50.150">
    <property type="entry name" value="Vaccinia Virus protein VP39"/>
    <property type="match status" value="1"/>
</dbReference>
<dbReference type="PANTHER" id="PTHR43591:SF24">
    <property type="entry name" value="2-METHOXY-6-POLYPRENYL-1,4-BENZOQUINOL METHYLASE, MITOCHONDRIAL"/>
    <property type="match status" value="1"/>
</dbReference>
<feature type="region of interest" description="Disordered" evidence="2">
    <location>
        <begin position="1"/>
        <end position="48"/>
    </location>
</feature>
<feature type="compositionally biased region" description="Polar residues" evidence="2">
    <location>
        <begin position="1"/>
        <end position="23"/>
    </location>
</feature>
<accession>A0A1J7JIB0</accession>
<gene>
    <name evidence="3" type="ORF">CONLIGDRAFT_631581</name>
</gene>
<evidence type="ECO:0000256" key="1">
    <source>
        <dbReference type="ARBA" id="ARBA00038158"/>
    </source>
</evidence>
<keyword evidence="3" id="KW-0808">Transferase</keyword>
<dbReference type="Pfam" id="PF13489">
    <property type="entry name" value="Methyltransf_23"/>
    <property type="match status" value="1"/>
</dbReference>